<organism evidence="4 5">
    <name type="scientific">Batrachochytrium salamandrivorans</name>
    <dbReference type="NCBI Taxonomy" id="1357716"/>
    <lineage>
        <taxon>Eukaryota</taxon>
        <taxon>Fungi</taxon>
        <taxon>Fungi incertae sedis</taxon>
        <taxon>Chytridiomycota</taxon>
        <taxon>Chytridiomycota incertae sedis</taxon>
        <taxon>Chytridiomycetes</taxon>
        <taxon>Rhizophydiales</taxon>
        <taxon>Rhizophydiales incertae sedis</taxon>
        <taxon>Batrachochytrium</taxon>
    </lineage>
</organism>
<feature type="region of interest" description="Disordered" evidence="2">
    <location>
        <begin position="25"/>
        <end position="54"/>
    </location>
</feature>
<proteinExistence type="predicted"/>
<keyword evidence="3" id="KW-0732">Signal</keyword>
<evidence type="ECO:0000313" key="5">
    <source>
        <dbReference type="Proteomes" id="UP001648503"/>
    </source>
</evidence>
<evidence type="ECO:0000313" key="4">
    <source>
        <dbReference type="EMBL" id="KAH6585489.1"/>
    </source>
</evidence>
<feature type="coiled-coil region" evidence="1">
    <location>
        <begin position="193"/>
        <end position="245"/>
    </location>
</feature>
<reference evidence="4 5" key="1">
    <citation type="submission" date="2021-02" db="EMBL/GenBank/DDBJ databases">
        <title>Variation within the Batrachochytrium salamandrivorans European outbreak.</title>
        <authorList>
            <person name="Kelly M."/>
            <person name="Pasmans F."/>
            <person name="Shea T.P."/>
            <person name="Munoz J.F."/>
            <person name="Carranza S."/>
            <person name="Cuomo C.A."/>
            <person name="Martel A."/>
        </authorList>
    </citation>
    <scope>NUCLEOTIDE SEQUENCE [LARGE SCALE GENOMIC DNA]</scope>
    <source>
        <strain evidence="4 5">AMFP18/2</strain>
    </source>
</reference>
<feature type="chain" id="PRO_5047520214" evidence="3">
    <location>
        <begin position="19"/>
        <end position="279"/>
    </location>
</feature>
<protein>
    <submittedName>
        <fullName evidence="4">Uncharacterized protein</fullName>
    </submittedName>
</protein>
<dbReference type="Proteomes" id="UP001648503">
    <property type="component" value="Unassembled WGS sequence"/>
</dbReference>
<comment type="caution">
    <text evidence="4">The sequence shown here is derived from an EMBL/GenBank/DDBJ whole genome shotgun (WGS) entry which is preliminary data.</text>
</comment>
<keyword evidence="5" id="KW-1185">Reference proteome</keyword>
<feature type="signal peptide" evidence="3">
    <location>
        <begin position="1"/>
        <end position="18"/>
    </location>
</feature>
<gene>
    <name evidence="4" type="ORF">BASA50_001098</name>
</gene>
<sequence length="279" mass="32159">MKRISFVAIFLLAITVSAYPGLGTPPQSTTTQSAEQHQSTDTSSELQFQSTDTRIPQQPYEDKVLAKLAKLTAAYNKKQATFSQIDTEAKNNKQRAIDAGNEANSFAIKLQEDNLSSEETWELEKKYHDAKWRWSWFFDKYKKQYPCYEKARKRRDDMKAALDLLTENQKLIEKHNDEYDVKTGTSSDSCYNIGLLKNQMDEILNQIEKSIEELERIKANKAPINDGLRAQSDELEYKIRFLQIQHTIAGKILRKYNQRQSIGAQVRGFINSHLPNAQI</sequence>
<accession>A0ABQ8ERM4</accession>
<dbReference type="EMBL" id="JAFCIX010000580">
    <property type="protein sequence ID" value="KAH6585489.1"/>
    <property type="molecule type" value="Genomic_DNA"/>
</dbReference>
<keyword evidence="1" id="KW-0175">Coiled coil</keyword>
<evidence type="ECO:0000256" key="1">
    <source>
        <dbReference type="SAM" id="Coils"/>
    </source>
</evidence>
<evidence type="ECO:0000256" key="3">
    <source>
        <dbReference type="SAM" id="SignalP"/>
    </source>
</evidence>
<name>A0ABQ8ERM4_9FUNG</name>
<evidence type="ECO:0000256" key="2">
    <source>
        <dbReference type="SAM" id="MobiDB-lite"/>
    </source>
</evidence>